<dbReference type="Gene3D" id="2.30.42.10">
    <property type="match status" value="1"/>
</dbReference>
<evidence type="ECO:0000256" key="1">
    <source>
        <dbReference type="SAM" id="MobiDB-lite"/>
    </source>
</evidence>
<sequence>MSQGEGQVAAPEVDQADAQKQHLRPASTVQSNVTMTEMQPSQMSGDFKRALDLVVPAVLVIKATATRSFDGEASSSYYATGFVVDAARGLILTNRHVVTPGPVTAEAIFLNREELPVRPLYYDPIHDFGFFRFDPRKVQFMPVTEVKLRPEAAAVGLEVRVVGNDSGEKISILAGTLARLDRDAPHYTKKGYNDFNTFYLQAASGTKGGSSGSPVVNCLGEVVALNAGGKNKAASAFYLPLERVVRALRLLQGCHDVGRHPDAWRAPVIPRGDLQATFVFKGFDEAQRLGLTHATEAAVRAASRASANSGESEGTTGMLVVDSVIPGGPADGLLEPGDVLVRIQGQVIVHFLPMEALLDDHVGQHVSVEIERGGDLLVRNIQVQDLHAVSPSSFLEVAGGVVHGLSYQQARNNTSKVGQVYVAEPGYMLSRGLVPKGAIITQLAGVATPDVAAFVRQLARVKHGQRVPLQYSIFNERHRQKTAILHIDYRWYGEAQQWTRDDAHGTWNSAKAVLSTTQAEGQPKDQASLVCTEGAAPVEEDMDEETDEEGEGEAPASHLVESQAERVRRSLVTLDINMPSIALPDGVHCRSFTGSGVIVHQSEKLGLVVTDRNTVPVSVGDIMVSFGAHPAEVEAKIRFLHPLHNFTILSYDPADLPMEARERVVPAILDPSAIQDGDKVALIGLNKATRAMARNSTVINACFSLNIAPIAVPRYRAVNEEVVKLDLDFGDSFSGVLVDGQDHLRALWASYSEQVNDEDRETCAGLQAAVFAPWVERIAAEAAAAGKAGPPSWDPPSVSLLNMELEPVLLSKAAQLGLPAQWVARLARLDNQRRQVLRVRSCLAGSNARSVLKDGDILLTVAGRAVSHFQAVEAAVAGSRIDKAAPKPADCSMVPGVASSSDIGEAASEGTHFKPGQSQASESVRNKRPGSAHTADSSGSNAFKRARTVSSARLDLLPLASDASTVAIRALEADLSEVATGDVEAAMEVQLKICRDGKVQKVAIQLAQDHGLGTRRLVHWCGAQFQAPHRAVKEAGAMPESCGVFISRWHHGSPAHRYSLYALQFVQEVNGVPTPDLEAFVQAISKLEDEAFVRIKLVSCETLKSKVLSLKQDLKYWPTWELVLDTATSAWTRRNITAMHSKL</sequence>
<feature type="compositionally biased region" description="Acidic residues" evidence="1">
    <location>
        <begin position="539"/>
        <end position="552"/>
    </location>
</feature>
<proteinExistence type="predicted"/>
<keyword evidence="4" id="KW-1185">Reference proteome</keyword>
<evidence type="ECO:0000259" key="2">
    <source>
        <dbReference type="PROSITE" id="PS50106"/>
    </source>
</evidence>
<dbReference type="Gene3D" id="2.40.10.10">
    <property type="entry name" value="Trypsin-like serine proteases"/>
    <property type="match status" value="2"/>
</dbReference>
<dbReference type="InterPro" id="IPR025926">
    <property type="entry name" value="PDZ-like_dom"/>
</dbReference>
<feature type="domain" description="PDZ" evidence="2">
    <location>
        <begin position="306"/>
        <end position="348"/>
    </location>
</feature>
<organism evidence="3 4">
    <name type="scientific">Coccomyxa viridis</name>
    <dbReference type="NCBI Taxonomy" id="1274662"/>
    <lineage>
        <taxon>Eukaryota</taxon>
        <taxon>Viridiplantae</taxon>
        <taxon>Chlorophyta</taxon>
        <taxon>core chlorophytes</taxon>
        <taxon>Trebouxiophyceae</taxon>
        <taxon>Trebouxiophyceae incertae sedis</taxon>
        <taxon>Coccomyxaceae</taxon>
        <taxon>Coccomyxa</taxon>
    </lineage>
</organism>
<evidence type="ECO:0000313" key="4">
    <source>
        <dbReference type="Proteomes" id="UP001497392"/>
    </source>
</evidence>
<dbReference type="InterPro" id="IPR001478">
    <property type="entry name" value="PDZ"/>
</dbReference>
<accession>A0ABP1FHW9</accession>
<protein>
    <submittedName>
        <fullName evidence="3">G1398 protein</fullName>
    </submittedName>
</protein>
<dbReference type="InterPro" id="IPR043504">
    <property type="entry name" value="Peptidase_S1_PA_chymotrypsin"/>
</dbReference>
<name>A0ABP1FHW9_9CHLO</name>
<dbReference type="SUPFAM" id="SSF50494">
    <property type="entry name" value="Trypsin-like serine proteases"/>
    <property type="match status" value="2"/>
</dbReference>
<dbReference type="Proteomes" id="UP001497392">
    <property type="component" value="Unassembled WGS sequence"/>
</dbReference>
<dbReference type="SUPFAM" id="SSF50156">
    <property type="entry name" value="PDZ domain-like"/>
    <property type="match status" value="2"/>
</dbReference>
<dbReference type="InterPro" id="IPR036034">
    <property type="entry name" value="PDZ_sf"/>
</dbReference>
<feature type="region of interest" description="Disordered" evidence="1">
    <location>
        <begin position="539"/>
        <end position="562"/>
    </location>
</feature>
<dbReference type="PANTHER" id="PTHR46366">
    <property type="entry name" value="PRO-APOPTOTIC SERINE PROTEASE NMA111"/>
    <property type="match status" value="1"/>
</dbReference>
<dbReference type="InterPro" id="IPR009003">
    <property type="entry name" value="Peptidase_S1_PA"/>
</dbReference>
<dbReference type="PROSITE" id="PS50106">
    <property type="entry name" value="PDZ"/>
    <property type="match status" value="1"/>
</dbReference>
<feature type="region of interest" description="Disordered" evidence="1">
    <location>
        <begin position="1"/>
        <end position="33"/>
    </location>
</feature>
<gene>
    <name evidence="3" type="primary">g1398</name>
    <name evidence="3" type="ORF">VP750_LOCUS1204</name>
</gene>
<dbReference type="SMART" id="SM00228">
    <property type="entry name" value="PDZ"/>
    <property type="match status" value="2"/>
</dbReference>
<evidence type="ECO:0000313" key="3">
    <source>
        <dbReference type="EMBL" id="CAL5219545.1"/>
    </source>
</evidence>
<dbReference type="Pfam" id="PF13365">
    <property type="entry name" value="Trypsin_2"/>
    <property type="match status" value="1"/>
</dbReference>
<dbReference type="PANTHER" id="PTHR46366:SF1">
    <property type="entry name" value="PDZ DOMAIN-CONTAINING PROTEIN C1685.05"/>
    <property type="match status" value="1"/>
</dbReference>
<dbReference type="EMBL" id="CAXHTA020000002">
    <property type="protein sequence ID" value="CAL5219545.1"/>
    <property type="molecule type" value="Genomic_DNA"/>
</dbReference>
<comment type="caution">
    <text evidence="3">The sequence shown here is derived from an EMBL/GenBank/DDBJ whole genome shotgun (WGS) entry which is preliminary data.</text>
</comment>
<feature type="region of interest" description="Disordered" evidence="1">
    <location>
        <begin position="885"/>
        <end position="943"/>
    </location>
</feature>
<dbReference type="Pfam" id="PF12812">
    <property type="entry name" value="PDZ_1"/>
    <property type="match status" value="2"/>
</dbReference>
<reference evidence="3 4" key="1">
    <citation type="submission" date="2024-06" db="EMBL/GenBank/DDBJ databases">
        <authorList>
            <person name="Kraege A."/>
            <person name="Thomma B."/>
        </authorList>
    </citation>
    <scope>NUCLEOTIDE SEQUENCE [LARGE SCALE GENOMIC DNA]</scope>
</reference>